<dbReference type="AlphaFoldDB" id="A0A6A6ZPQ4"/>
<sequence>MDEVECCQLSHSIATILSFCFSFGSHHSLHLLFSMTIQLTISTQPARLTHGPSRSVFYVRRGRCSTPSCVGKIAALEARAHRTGHWKQMSAILEGSHPPTTSRFWCSSWKEGSEGT</sequence>
<evidence type="ECO:0000313" key="2">
    <source>
        <dbReference type="Proteomes" id="UP000799424"/>
    </source>
</evidence>
<reference evidence="1" key="1">
    <citation type="journal article" date="2020" name="Stud. Mycol.">
        <title>101 Dothideomycetes genomes: a test case for predicting lifestyles and emergence of pathogens.</title>
        <authorList>
            <person name="Haridas S."/>
            <person name="Albert R."/>
            <person name="Binder M."/>
            <person name="Bloem J."/>
            <person name="Labutti K."/>
            <person name="Salamov A."/>
            <person name="Andreopoulos B."/>
            <person name="Baker S."/>
            <person name="Barry K."/>
            <person name="Bills G."/>
            <person name="Bluhm B."/>
            <person name="Cannon C."/>
            <person name="Castanera R."/>
            <person name="Culley D."/>
            <person name="Daum C."/>
            <person name="Ezra D."/>
            <person name="Gonzalez J."/>
            <person name="Henrissat B."/>
            <person name="Kuo A."/>
            <person name="Liang C."/>
            <person name="Lipzen A."/>
            <person name="Lutzoni F."/>
            <person name="Magnuson J."/>
            <person name="Mondo S."/>
            <person name="Nolan M."/>
            <person name="Ohm R."/>
            <person name="Pangilinan J."/>
            <person name="Park H.-J."/>
            <person name="Ramirez L."/>
            <person name="Alfaro M."/>
            <person name="Sun H."/>
            <person name="Tritt A."/>
            <person name="Yoshinaga Y."/>
            <person name="Zwiers L.-H."/>
            <person name="Turgeon B."/>
            <person name="Goodwin S."/>
            <person name="Spatafora J."/>
            <person name="Crous P."/>
            <person name="Grigoriev I."/>
        </authorList>
    </citation>
    <scope>NUCLEOTIDE SEQUENCE</scope>
    <source>
        <strain evidence="1">CBS 113818</strain>
    </source>
</reference>
<protein>
    <submittedName>
        <fullName evidence="1">Uncharacterized protein</fullName>
    </submittedName>
</protein>
<dbReference type="EMBL" id="MU006235">
    <property type="protein sequence ID" value="KAF2822235.1"/>
    <property type="molecule type" value="Genomic_DNA"/>
</dbReference>
<keyword evidence="2" id="KW-1185">Reference proteome</keyword>
<gene>
    <name evidence="1" type="ORF">CC86DRAFT_97571</name>
</gene>
<accession>A0A6A6ZPQ4</accession>
<name>A0A6A6ZPQ4_9PLEO</name>
<evidence type="ECO:0000313" key="1">
    <source>
        <dbReference type="EMBL" id="KAF2822235.1"/>
    </source>
</evidence>
<organism evidence="1 2">
    <name type="scientific">Ophiobolus disseminans</name>
    <dbReference type="NCBI Taxonomy" id="1469910"/>
    <lineage>
        <taxon>Eukaryota</taxon>
        <taxon>Fungi</taxon>
        <taxon>Dikarya</taxon>
        <taxon>Ascomycota</taxon>
        <taxon>Pezizomycotina</taxon>
        <taxon>Dothideomycetes</taxon>
        <taxon>Pleosporomycetidae</taxon>
        <taxon>Pleosporales</taxon>
        <taxon>Pleosporineae</taxon>
        <taxon>Phaeosphaeriaceae</taxon>
        <taxon>Ophiobolus</taxon>
    </lineage>
</organism>
<proteinExistence type="predicted"/>
<dbReference type="Proteomes" id="UP000799424">
    <property type="component" value="Unassembled WGS sequence"/>
</dbReference>